<dbReference type="InterPro" id="IPR049739">
    <property type="entry name" value="YraL-like"/>
</dbReference>
<evidence type="ECO:0000313" key="2">
    <source>
        <dbReference type="Proteomes" id="UP000011728"/>
    </source>
</evidence>
<dbReference type="HOGENOM" id="CLU_159841_0_0_9"/>
<reference evidence="1 2" key="1">
    <citation type="submission" date="2013-02" db="EMBL/GenBank/DDBJ databases">
        <title>Genome sequence of Clostridium saccharoperbutylacetonicum N1-4(HMT).</title>
        <authorList>
            <person name="Poehlein A."/>
            <person name="Daniel R."/>
        </authorList>
    </citation>
    <scope>NUCLEOTIDE SEQUENCE [LARGE SCALE GENOMIC DNA]</scope>
    <source>
        <strain evidence="2">N1-4(HMT)</strain>
    </source>
</reference>
<evidence type="ECO:0000313" key="1">
    <source>
        <dbReference type="EMBL" id="AGF57136.1"/>
    </source>
</evidence>
<dbReference type="EMBL" id="CP004121">
    <property type="protein sequence ID" value="AGF57136.1"/>
    <property type="molecule type" value="Genomic_DNA"/>
</dbReference>
<name>M1MQV8_9CLOT</name>
<keyword evidence="2" id="KW-1185">Reference proteome</keyword>
<gene>
    <name evidence="1" type="ORF">Cspa_c33750</name>
</gene>
<dbReference type="Proteomes" id="UP000011728">
    <property type="component" value="Chromosome"/>
</dbReference>
<proteinExistence type="predicted"/>
<accession>M1MQV8</accession>
<dbReference type="eggNOG" id="COG5566">
    <property type="taxonomic scope" value="Bacteria"/>
</dbReference>
<dbReference type="InterPro" id="IPR052411">
    <property type="entry name" value="c-mor_Regulatory_Protein"/>
</dbReference>
<organism evidence="1 2">
    <name type="scientific">Clostridium saccharoperbutylacetonicum N1-4(HMT)</name>
    <dbReference type="NCBI Taxonomy" id="931276"/>
    <lineage>
        <taxon>Bacteria</taxon>
        <taxon>Bacillati</taxon>
        <taxon>Bacillota</taxon>
        <taxon>Clostridia</taxon>
        <taxon>Eubacteriales</taxon>
        <taxon>Clostridiaceae</taxon>
        <taxon>Clostridium</taxon>
    </lineage>
</organism>
<dbReference type="RefSeq" id="WP_015393454.1">
    <property type="nucleotide sequence ID" value="NC_020291.1"/>
</dbReference>
<dbReference type="PANTHER" id="PTHR37812:SF1">
    <property type="entry name" value="MU-LIKE PROPHAGE FLUMU PROTEIN C"/>
    <property type="match status" value="1"/>
</dbReference>
<dbReference type="KEGG" id="csr:Cspa_c33750"/>
<dbReference type="PATRIC" id="fig|931276.5.peg.3400"/>
<dbReference type="AlphaFoldDB" id="M1MQV8"/>
<dbReference type="OrthoDB" id="9800398at2"/>
<dbReference type="PANTHER" id="PTHR37812">
    <property type="entry name" value="MU-LIKE PROPHAGE FLUMU PROTEIN C"/>
    <property type="match status" value="1"/>
</dbReference>
<sequence length="89" mass="10319">MKYISAENILPKELIETIQKYCQGQYVYIPKEDGIRSKWGTKSGARKELEIRNKEIKFKFQCGQSKESLAEDYCLSVSSIKKIVYETST</sequence>
<dbReference type="NCBIfam" id="NF040785">
    <property type="entry name" value="CD3324_fam"/>
    <property type="match status" value="1"/>
</dbReference>
<dbReference type="SUPFAM" id="SSF46689">
    <property type="entry name" value="Homeodomain-like"/>
    <property type="match status" value="1"/>
</dbReference>
<protein>
    <submittedName>
        <fullName evidence="1">Helix-turn-helix domain of resolvase</fullName>
    </submittedName>
</protein>
<dbReference type="STRING" id="36745.CLSAP_31390"/>
<dbReference type="InterPro" id="IPR009057">
    <property type="entry name" value="Homeodomain-like_sf"/>
</dbReference>